<keyword evidence="1" id="KW-0479">Metal-binding</keyword>
<evidence type="ECO:0000313" key="4">
    <source>
        <dbReference type="EMBL" id="ACJ85904.1"/>
    </source>
</evidence>
<dbReference type="CDD" id="cd03416">
    <property type="entry name" value="CbiX_SirB_N"/>
    <property type="match status" value="1"/>
</dbReference>
<dbReference type="HOGENOM" id="CLU_065901_1_0_1"/>
<dbReference type="GO" id="GO:0009507">
    <property type="term" value="C:chloroplast"/>
    <property type="evidence" value="ECO:0000318"/>
    <property type="project" value="GO_Central"/>
</dbReference>
<dbReference type="OMA" id="NWRRAQI"/>
<dbReference type="KEGG" id="mtr:11434421"/>
<evidence type="ECO:0000313" key="8">
    <source>
        <dbReference type="Proteomes" id="UP000002051"/>
    </source>
</evidence>
<name>B7FMC1_MEDTR</name>
<dbReference type="Proteomes" id="UP000265566">
    <property type="component" value="Chromosome 6"/>
</dbReference>
<keyword evidence="3" id="KW-0732">Signal</keyword>
<evidence type="ECO:0000313" key="7">
    <source>
        <dbReference type="EnsemblPlants" id="AES74391"/>
    </source>
</evidence>
<dbReference type="EMBL" id="BT053244">
    <property type="protein sequence ID" value="ACJ85904.1"/>
    <property type="molecule type" value="mRNA"/>
</dbReference>
<reference evidence="7" key="4">
    <citation type="submission" date="2015-04" db="UniProtKB">
        <authorList>
            <consortium name="EnsemblPlants"/>
        </authorList>
    </citation>
    <scope>IDENTIFICATION</scope>
    <source>
        <strain evidence="7">cv. Jemalong A17</strain>
    </source>
</reference>
<dbReference type="Gramene" id="rna33947">
    <property type="protein sequence ID" value="RHN49740.1"/>
    <property type="gene ID" value="gene33947"/>
</dbReference>
<dbReference type="GO" id="GO:0046872">
    <property type="term" value="F:metal ion binding"/>
    <property type="evidence" value="ECO:0007669"/>
    <property type="project" value="UniProtKB-KW"/>
</dbReference>
<evidence type="ECO:0000256" key="2">
    <source>
        <dbReference type="ARBA" id="ARBA00023239"/>
    </source>
</evidence>
<dbReference type="InterPro" id="IPR050963">
    <property type="entry name" value="Sirohydro_Cobaltochel/CbiX"/>
</dbReference>
<sequence>MKNLLCHTKYVNFQLVLLLSLCTRFSACEIRTNQRSNSLSFSSKSLLSTQNSSGVGPGDAVIIVDHGSNRKEANLMLSKFVEMFRNKTGYKIVEPAHMELAKPSIADAFQSCVQQGAHRIIISPFFLATGKHFNEDIPALSAEAAKQHPGVSYLITAPLGLHVLLVDIVNDRINGCLKHGAGDAEECSVCDGIGKCILKQEAGSQRNV</sequence>
<evidence type="ECO:0000313" key="9">
    <source>
        <dbReference type="Proteomes" id="UP000265566"/>
    </source>
</evidence>
<protein>
    <submittedName>
        <fullName evidence="5 6">Sirohydrochlorin ferrochelatase</fullName>
        <ecNumber evidence="6">4.99.1.4</ecNumber>
    </submittedName>
</protein>
<reference evidence="5 8" key="3">
    <citation type="journal article" date="2014" name="BMC Genomics">
        <title>An improved genome release (version Mt4.0) for the model legume Medicago truncatula.</title>
        <authorList>
            <person name="Tang H."/>
            <person name="Krishnakumar V."/>
            <person name="Bidwell S."/>
            <person name="Rosen B."/>
            <person name="Chan A."/>
            <person name="Zhou S."/>
            <person name="Gentzbittel L."/>
            <person name="Childs K.L."/>
            <person name="Yandell M."/>
            <person name="Gundlach H."/>
            <person name="Mayer K.F."/>
            <person name="Schwartz D.C."/>
            <person name="Town C.D."/>
        </authorList>
    </citation>
    <scope>GENOME REANNOTATION</scope>
    <source>
        <strain evidence="7 8">cv. Jemalong A17</strain>
    </source>
</reference>
<reference evidence="6" key="6">
    <citation type="journal article" date="2018" name="Nat. Plants">
        <title>Whole-genome landscape of Medicago truncatula symbiotic genes.</title>
        <authorList>
            <person name="Pecrix Y."/>
            <person name="Gamas P."/>
            <person name="Carrere S."/>
        </authorList>
    </citation>
    <scope>NUCLEOTIDE SEQUENCE</scope>
    <source>
        <tissue evidence="6">Leaves</tissue>
    </source>
</reference>
<evidence type="ECO:0000313" key="5">
    <source>
        <dbReference type="EMBL" id="AES74391.1"/>
    </source>
</evidence>
<dbReference type="GO" id="GO:0019354">
    <property type="term" value="P:siroheme biosynthetic process"/>
    <property type="evidence" value="ECO:0000318"/>
    <property type="project" value="GO_Central"/>
</dbReference>
<dbReference type="EC" id="4.99.1.4" evidence="6"/>
<dbReference type="EnsemblPlants" id="AES74391">
    <property type="protein sequence ID" value="AES74391"/>
    <property type="gene ID" value="MTR_6g005410"/>
</dbReference>
<dbReference type="Gene3D" id="3.40.50.1400">
    <property type="match status" value="1"/>
</dbReference>
<proteinExistence type="evidence at transcript level"/>
<feature type="signal peptide" evidence="3">
    <location>
        <begin position="1"/>
        <end position="27"/>
    </location>
</feature>
<dbReference type="eggNOG" id="ENOG502RXIW">
    <property type="taxonomic scope" value="Eukaryota"/>
</dbReference>
<dbReference type="PANTHER" id="PTHR33542:SF3">
    <property type="entry name" value="SIROHYDROCHLORIN FERROCHELATASE, CHLOROPLASTIC"/>
    <property type="match status" value="1"/>
</dbReference>
<dbReference type="SUPFAM" id="SSF53800">
    <property type="entry name" value="Chelatase"/>
    <property type="match status" value="1"/>
</dbReference>
<reference evidence="4" key="1">
    <citation type="submission" date="2008-12" db="EMBL/GenBank/DDBJ databases">
        <title>Medicago truncatula full length cdna cloning project.</title>
        <authorList>
            <person name="Moskal W."/>
            <person name="Chan A."/>
            <person name="Cheung F."/>
            <person name="Xiao Y."/>
            <person name="Town C.D."/>
        </authorList>
    </citation>
    <scope>NUCLEOTIDE SEQUENCE</scope>
</reference>
<dbReference type="GO" id="GO:0051266">
    <property type="term" value="F:sirohydrochlorin ferrochelatase activity"/>
    <property type="evidence" value="ECO:0000318"/>
    <property type="project" value="GO_Central"/>
</dbReference>
<organism evidence="4">
    <name type="scientific">Medicago truncatula</name>
    <name type="common">Barrel medic</name>
    <name type="synonym">Medicago tribuloides</name>
    <dbReference type="NCBI Taxonomy" id="3880"/>
    <lineage>
        <taxon>Eukaryota</taxon>
        <taxon>Viridiplantae</taxon>
        <taxon>Streptophyta</taxon>
        <taxon>Embryophyta</taxon>
        <taxon>Tracheophyta</taxon>
        <taxon>Spermatophyta</taxon>
        <taxon>Magnoliopsida</taxon>
        <taxon>eudicotyledons</taxon>
        <taxon>Gunneridae</taxon>
        <taxon>Pentapetalae</taxon>
        <taxon>rosids</taxon>
        <taxon>fabids</taxon>
        <taxon>Fabales</taxon>
        <taxon>Fabaceae</taxon>
        <taxon>Papilionoideae</taxon>
        <taxon>50 kb inversion clade</taxon>
        <taxon>NPAAA clade</taxon>
        <taxon>Hologalegina</taxon>
        <taxon>IRL clade</taxon>
        <taxon>Trifolieae</taxon>
        <taxon>Medicago</taxon>
    </lineage>
</organism>
<dbReference type="OrthoDB" id="3543at2759"/>
<dbReference type="AlphaFoldDB" id="B7FMC1"/>
<accession>B7FMC1</accession>
<dbReference type="Pfam" id="PF01903">
    <property type="entry name" value="CbiX"/>
    <property type="match status" value="1"/>
</dbReference>
<reference evidence="5 8" key="2">
    <citation type="journal article" date="2011" name="Nature">
        <title>The Medicago genome provides insight into the evolution of rhizobial symbioses.</title>
        <authorList>
            <person name="Young N.D."/>
            <person name="Debelle F."/>
            <person name="Oldroyd G.E."/>
            <person name="Geurts R."/>
            <person name="Cannon S.B."/>
            <person name="Udvardi M.K."/>
            <person name="Benedito V.A."/>
            <person name="Mayer K.F."/>
            <person name="Gouzy J."/>
            <person name="Schoof H."/>
            <person name="Van de Peer Y."/>
            <person name="Proost S."/>
            <person name="Cook D.R."/>
            <person name="Meyers B.C."/>
            <person name="Spannagl M."/>
            <person name="Cheung F."/>
            <person name="De Mita S."/>
            <person name="Krishnakumar V."/>
            <person name="Gundlach H."/>
            <person name="Zhou S."/>
            <person name="Mudge J."/>
            <person name="Bharti A.K."/>
            <person name="Murray J.D."/>
            <person name="Naoumkina M.A."/>
            <person name="Rosen B."/>
            <person name="Silverstein K.A."/>
            <person name="Tang H."/>
            <person name="Rombauts S."/>
            <person name="Zhao P.X."/>
            <person name="Zhou P."/>
            <person name="Barbe V."/>
            <person name="Bardou P."/>
            <person name="Bechner M."/>
            <person name="Bellec A."/>
            <person name="Berger A."/>
            <person name="Berges H."/>
            <person name="Bidwell S."/>
            <person name="Bisseling T."/>
            <person name="Choisne N."/>
            <person name="Couloux A."/>
            <person name="Denny R."/>
            <person name="Deshpande S."/>
            <person name="Dai X."/>
            <person name="Doyle J.J."/>
            <person name="Dudez A.M."/>
            <person name="Farmer A.D."/>
            <person name="Fouteau S."/>
            <person name="Franken C."/>
            <person name="Gibelin C."/>
            <person name="Gish J."/>
            <person name="Goldstein S."/>
            <person name="Gonzalez A.J."/>
            <person name="Green P.J."/>
            <person name="Hallab A."/>
            <person name="Hartog M."/>
            <person name="Hua A."/>
            <person name="Humphray S.J."/>
            <person name="Jeong D.H."/>
            <person name="Jing Y."/>
            <person name="Jocker A."/>
            <person name="Kenton S.M."/>
            <person name="Kim D.J."/>
            <person name="Klee K."/>
            <person name="Lai H."/>
            <person name="Lang C."/>
            <person name="Lin S."/>
            <person name="Macmil S.L."/>
            <person name="Magdelenat G."/>
            <person name="Matthews L."/>
            <person name="McCorrison J."/>
            <person name="Monaghan E.L."/>
            <person name="Mun J.H."/>
            <person name="Najar F.Z."/>
            <person name="Nicholson C."/>
            <person name="Noirot C."/>
            <person name="O'Bleness M."/>
            <person name="Paule C.R."/>
            <person name="Poulain J."/>
            <person name="Prion F."/>
            <person name="Qin B."/>
            <person name="Qu C."/>
            <person name="Retzel E.F."/>
            <person name="Riddle C."/>
            <person name="Sallet E."/>
            <person name="Samain S."/>
            <person name="Samson N."/>
            <person name="Sanders I."/>
            <person name="Saurat O."/>
            <person name="Scarpelli C."/>
            <person name="Schiex T."/>
            <person name="Segurens B."/>
            <person name="Severin A.J."/>
            <person name="Sherrier D.J."/>
            <person name="Shi R."/>
            <person name="Sims S."/>
            <person name="Singer S.R."/>
            <person name="Sinharoy S."/>
            <person name="Sterck L."/>
            <person name="Viollet A."/>
            <person name="Wang B.B."/>
            <person name="Wang K."/>
            <person name="Wang M."/>
            <person name="Wang X."/>
            <person name="Warfsmann J."/>
            <person name="Weissenbach J."/>
            <person name="White D.D."/>
            <person name="White J.D."/>
            <person name="Wiley G.B."/>
            <person name="Wincker P."/>
            <person name="Xing Y."/>
            <person name="Yang L."/>
            <person name="Yao Z."/>
            <person name="Ying F."/>
            <person name="Zhai J."/>
            <person name="Zhou L."/>
            <person name="Zuber A."/>
            <person name="Denarie J."/>
            <person name="Dixon R.A."/>
            <person name="May G.D."/>
            <person name="Schwartz D.C."/>
            <person name="Rogers J."/>
            <person name="Quetier F."/>
            <person name="Town C.D."/>
            <person name="Roe B.A."/>
        </authorList>
    </citation>
    <scope>NUCLEOTIDE SEQUENCE [LARGE SCALE GENOMIC DNA]</scope>
    <source>
        <strain evidence="5">A17</strain>
        <strain evidence="7 8">cv. Jemalong A17</strain>
    </source>
</reference>
<evidence type="ECO:0000313" key="6">
    <source>
        <dbReference type="EMBL" id="RHN49740.1"/>
    </source>
</evidence>
<dbReference type="STRING" id="3880.B7FMC1"/>
<keyword evidence="2 6" id="KW-0456">Lyase</keyword>
<reference evidence="9" key="5">
    <citation type="journal article" date="2018" name="Nat. Plants">
        <title>Whole-genome landscape of Medicago truncatula symbiotic genes.</title>
        <authorList>
            <person name="Pecrix Y."/>
            <person name="Staton S.E."/>
            <person name="Sallet E."/>
            <person name="Lelandais-Briere C."/>
            <person name="Moreau S."/>
            <person name="Carrere S."/>
            <person name="Blein T."/>
            <person name="Jardinaud M.F."/>
            <person name="Latrasse D."/>
            <person name="Zouine M."/>
            <person name="Zahm M."/>
            <person name="Kreplak J."/>
            <person name="Mayjonade B."/>
            <person name="Satge C."/>
            <person name="Perez M."/>
            <person name="Cauet S."/>
            <person name="Marande W."/>
            <person name="Chantry-Darmon C."/>
            <person name="Lopez-Roques C."/>
            <person name="Bouchez O."/>
            <person name="Berard A."/>
            <person name="Debelle F."/>
            <person name="Munos S."/>
            <person name="Bendahmane A."/>
            <person name="Berges H."/>
            <person name="Niebel A."/>
            <person name="Buitink J."/>
            <person name="Frugier F."/>
            <person name="Benhamed M."/>
            <person name="Crespi M."/>
            <person name="Gouzy J."/>
            <person name="Gamas P."/>
        </authorList>
    </citation>
    <scope>NUCLEOTIDE SEQUENCE [LARGE SCALE GENOMIC DNA]</scope>
    <source>
        <strain evidence="9">cv. Jemalong A17</strain>
    </source>
</reference>
<feature type="chain" id="PRO_5014567837" evidence="3">
    <location>
        <begin position="28"/>
        <end position="208"/>
    </location>
</feature>
<dbReference type="InterPro" id="IPR002762">
    <property type="entry name" value="CbiX-like"/>
</dbReference>
<dbReference type="Proteomes" id="UP000002051">
    <property type="component" value="Chromosome 6"/>
</dbReference>
<dbReference type="EMBL" id="PSQE01000006">
    <property type="protein sequence ID" value="RHN49740.1"/>
    <property type="molecule type" value="Genomic_DNA"/>
</dbReference>
<dbReference type="EMBL" id="CM001222">
    <property type="protein sequence ID" value="AES74391.1"/>
    <property type="molecule type" value="Genomic_DNA"/>
</dbReference>
<evidence type="ECO:0000256" key="3">
    <source>
        <dbReference type="SAM" id="SignalP"/>
    </source>
</evidence>
<keyword evidence="8" id="KW-1185">Reference proteome</keyword>
<gene>
    <name evidence="7" type="primary">11434421</name>
    <name evidence="5" type="ordered locus">MTR_6g005410</name>
    <name evidence="6" type="ORF">MtrunA17_Chr6g0449821</name>
</gene>
<dbReference type="PaxDb" id="3880-AES74391"/>
<evidence type="ECO:0000256" key="1">
    <source>
        <dbReference type="ARBA" id="ARBA00022723"/>
    </source>
</evidence>
<dbReference type="PANTHER" id="PTHR33542">
    <property type="entry name" value="SIROHYDROCHLORIN FERROCHELATASE, CHLOROPLASTIC"/>
    <property type="match status" value="1"/>
</dbReference>